<evidence type="ECO:0000256" key="2">
    <source>
        <dbReference type="SAM" id="Phobius"/>
    </source>
</evidence>
<accession>A0A9P5XXX1</accession>
<proteinExistence type="predicted"/>
<evidence type="ECO:0000313" key="4">
    <source>
        <dbReference type="Proteomes" id="UP000807353"/>
    </source>
</evidence>
<organism evidence="3 4">
    <name type="scientific">Collybia nuda</name>
    <dbReference type="NCBI Taxonomy" id="64659"/>
    <lineage>
        <taxon>Eukaryota</taxon>
        <taxon>Fungi</taxon>
        <taxon>Dikarya</taxon>
        <taxon>Basidiomycota</taxon>
        <taxon>Agaricomycotina</taxon>
        <taxon>Agaricomycetes</taxon>
        <taxon>Agaricomycetidae</taxon>
        <taxon>Agaricales</taxon>
        <taxon>Tricholomatineae</taxon>
        <taxon>Clitocybaceae</taxon>
        <taxon>Collybia</taxon>
    </lineage>
</organism>
<feature type="region of interest" description="Disordered" evidence="1">
    <location>
        <begin position="58"/>
        <end position="210"/>
    </location>
</feature>
<dbReference type="AlphaFoldDB" id="A0A9P5XXX1"/>
<feature type="compositionally biased region" description="Low complexity" evidence="1">
    <location>
        <begin position="154"/>
        <end position="184"/>
    </location>
</feature>
<keyword evidence="4" id="KW-1185">Reference proteome</keyword>
<feature type="transmembrane region" description="Helical" evidence="2">
    <location>
        <begin position="221"/>
        <end position="243"/>
    </location>
</feature>
<sequence length="324" mass="33529">MSSLAFCSKATTIGRSKDTTQPLPFIMTLPSSERLQMIIHPAHSITAPANPIKRGILHFDGGFHKHSGPHIVPSQTESRKSPSSPSPPPSKPQKPPLPASQSLSPLPPPPLPPPPPASPSLTSQPTSPPSVVMSPGTSSRTLQSSGTLQTGSMNSTTNPAPSTTSTPSTSSSSIPIAINSTTSSMVVPGTDGSHPVPPSQSANSPSSGVGEARGHLINTGAIVGISVGAVALIIGILVFFFFWHQRTLRKGTFGAPSKLALSSHSVEPNQDSLSTPLGRDISTVGRLEAGVLKPHRSSLYSVCTLPEYSRYGPSPTYPNTAGAQ</sequence>
<evidence type="ECO:0000313" key="3">
    <source>
        <dbReference type="EMBL" id="KAF9457700.1"/>
    </source>
</evidence>
<comment type="caution">
    <text evidence="3">The sequence shown here is derived from an EMBL/GenBank/DDBJ whole genome shotgun (WGS) entry which is preliminary data.</text>
</comment>
<reference evidence="3" key="1">
    <citation type="submission" date="2020-11" db="EMBL/GenBank/DDBJ databases">
        <authorList>
            <consortium name="DOE Joint Genome Institute"/>
            <person name="Ahrendt S."/>
            <person name="Riley R."/>
            <person name="Andreopoulos W."/>
            <person name="Labutti K."/>
            <person name="Pangilinan J."/>
            <person name="Ruiz-Duenas F.J."/>
            <person name="Barrasa J.M."/>
            <person name="Sanchez-Garcia M."/>
            <person name="Camarero S."/>
            <person name="Miyauchi S."/>
            <person name="Serrano A."/>
            <person name="Linde D."/>
            <person name="Babiker R."/>
            <person name="Drula E."/>
            <person name="Ayuso-Fernandez I."/>
            <person name="Pacheco R."/>
            <person name="Padilla G."/>
            <person name="Ferreira P."/>
            <person name="Barriuso J."/>
            <person name="Kellner H."/>
            <person name="Castanera R."/>
            <person name="Alfaro M."/>
            <person name="Ramirez L."/>
            <person name="Pisabarro A.G."/>
            <person name="Kuo A."/>
            <person name="Tritt A."/>
            <person name="Lipzen A."/>
            <person name="He G."/>
            <person name="Yan M."/>
            <person name="Ng V."/>
            <person name="Cullen D."/>
            <person name="Martin F."/>
            <person name="Rosso M.-N."/>
            <person name="Henrissat B."/>
            <person name="Hibbett D."/>
            <person name="Martinez A.T."/>
            <person name="Grigoriev I.V."/>
        </authorList>
    </citation>
    <scope>NUCLEOTIDE SEQUENCE</scope>
    <source>
        <strain evidence="3">CBS 247.69</strain>
    </source>
</reference>
<evidence type="ECO:0000256" key="1">
    <source>
        <dbReference type="SAM" id="MobiDB-lite"/>
    </source>
</evidence>
<keyword evidence="2" id="KW-1133">Transmembrane helix</keyword>
<dbReference type="Proteomes" id="UP000807353">
    <property type="component" value="Unassembled WGS sequence"/>
</dbReference>
<feature type="compositionally biased region" description="Pro residues" evidence="1">
    <location>
        <begin position="105"/>
        <end position="118"/>
    </location>
</feature>
<gene>
    <name evidence="3" type="ORF">BDZ94DRAFT_1301710</name>
</gene>
<protein>
    <submittedName>
        <fullName evidence="3">Uncharacterized protein</fullName>
    </submittedName>
</protein>
<keyword evidence="2" id="KW-0472">Membrane</keyword>
<dbReference type="EMBL" id="MU150361">
    <property type="protein sequence ID" value="KAF9457700.1"/>
    <property type="molecule type" value="Genomic_DNA"/>
</dbReference>
<feature type="compositionally biased region" description="Polar residues" evidence="1">
    <location>
        <begin position="135"/>
        <end position="153"/>
    </location>
</feature>
<keyword evidence="2" id="KW-0812">Transmembrane</keyword>
<feature type="compositionally biased region" description="Pro residues" evidence="1">
    <location>
        <begin position="84"/>
        <end position="98"/>
    </location>
</feature>
<name>A0A9P5XXX1_9AGAR</name>